<sequence length="274" mass="31227">MKPTPRALAARPAPTLCLLSQTWNPSPLHSIDGAQEIIESLMLANSSYDHRIPTSSLGLQCWKEAMDLRFSGEPLLPKTPHVYVQSSASNKVFGSMQELASGAEFTTFFDEYQRRCVDGDVDDLRMHFENTLKLQSLLVTRRICSAANRVVYIGSVFDVAEDLWKPSPIQDNQQFIDLCWVIVEEVMGQHTFSEELLLILTATFVSIASFFYRTSFELELNDHGNEEQWDVECCSNFAELVMHFLVVLKTISPMLPIQNSHTLKSFYSEFIRSW</sequence>
<name>E9G7G2_DAPPU</name>
<gene>
    <name evidence="1" type="ORF">DAPPUDRAFT_238807</name>
</gene>
<protein>
    <submittedName>
        <fullName evidence="1">Uncharacterized protein</fullName>
    </submittedName>
</protein>
<organism evidence="1 2">
    <name type="scientific">Daphnia pulex</name>
    <name type="common">Water flea</name>
    <dbReference type="NCBI Taxonomy" id="6669"/>
    <lineage>
        <taxon>Eukaryota</taxon>
        <taxon>Metazoa</taxon>
        <taxon>Ecdysozoa</taxon>
        <taxon>Arthropoda</taxon>
        <taxon>Crustacea</taxon>
        <taxon>Branchiopoda</taxon>
        <taxon>Diplostraca</taxon>
        <taxon>Cladocera</taxon>
        <taxon>Anomopoda</taxon>
        <taxon>Daphniidae</taxon>
        <taxon>Daphnia</taxon>
    </lineage>
</organism>
<keyword evidence="2" id="KW-1185">Reference proteome</keyword>
<dbReference type="Proteomes" id="UP000000305">
    <property type="component" value="Unassembled WGS sequence"/>
</dbReference>
<dbReference type="KEGG" id="dpx:DAPPUDRAFT_238807"/>
<dbReference type="AlphaFoldDB" id="E9G7G2"/>
<proteinExistence type="predicted"/>
<dbReference type="EMBL" id="GL732534">
    <property type="protein sequence ID" value="EFX84647.1"/>
    <property type="molecule type" value="Genomic_DNA"/>
</dbReference>
<accession>E9G7G2</accession>
<evidence type="ECO:0000313" key="1">
    <source>
        <dbReference type="EMBL" id="EFX84647.1"/>
    </source>
</evidence>
<evidence type="ECO:0000313" key="2">
    <source>
        <dbReference type="Proteomes" id="UP000000305"/>
    </source>
</evidence>
<dbReference type="InParanoid" id="E9G7G2"/>
<reference evidence="1 2" key="1">
    <citation type="journal article" date="2011" name="Science">
        <title>The ecoresponsive genome of Daphnia pulex.</title>
        <authorList>
            <person name="Colbourne J.K."/>
            <person name="Pfrender M.E."/>
            <person name="Gilbert D."/>
            <person name="Thomas W.K."/>
            <person name="Tucker A."/>
            <person name="Oakley T.H."/>
            <person name="Tokishita S."/>
            <person name="Aerts A."/>
            <person name="Arnold G.J."/>
            <person name="Basu M.K."/>
            <person name="Bauer D.J."/>
            <person name="Caceres C.E."/>
            <person name="Carmel L."/>
            <person name="Casola C."/>
            <person name="Choi J.H."/>
            <person name="Detter J.C."/>
            <person name="Dong Q."/>
            <person name="Dusheyko S."/>
            <person name="Eads B.D."/>
            <person name="Frohlich T."/>
            <person name="Geiler-Samerotte K.A."/>
            <person name="Gerlach D."/>
            <person name="Hatcher P."/>
            <person name="Jogdeo S."/>
            <person name="Krijgsveld J."/>
            <person name="Kriventseva E.V."/>
            <person name="Kultz D."/>
            <person name="Laforsch C."/>
            <person name="Lindquist E."/>
            <person name="Lopez J."/>
            <person name="Manak J.R."/>
            <person name="Muller J."/>
            <person name="Pangilinan J."/>
            <person name="Patwardhan R.P."/>
            <person name="Pitluck S."/>
            <person name="Pritham E.J."/>
            <person name="Rechtsteiner A."/>
            <person name="Rho M."/>
            <person name="Rogozin I.B."/>
            <person name="Sakarya O."/>
            <person name="Salamov A."/>
            <person name="Schaack S."/>
            <person name="Shapiro H."/>
            <person name="Shiga Y."/>
            <person name="Skalitzky C."/>
            <person name="Smith Z."/>
            <person name="Souvorov A."/>
            <person name="Sung W."/>
            <person name="Tang Z."/>
            <person name="Tsuchiya D."/>
            <person name="Tu H."/>
            <person name="Vos H."/>
            <person name="Wang M."/>
            <person name="Wolf Y.I."/>
            <person name="Yamagata H."/>
            <person name="Yamada T."/>
            <person name="Ye Y."/>
            <person name="Shaw J.R."/>
            <person name="Andrews J."/>
            <person name="Crease T.J."/>
            <person name="Tang H."/>
            <person name="Lucas S.M."/>
            <person name="Robertson H.M."/>
            <person name="Bork P."/>
            <person name="Koonin E.V."/>
            <person name="Zdobnov E.M."/>
            <person name="Grigoriev I.V."/>
            <person name="Lynch M."/>
            <person name="Boore J.L."/>
        </authorList>
    </citation>
    <scope>NUCLEOTIDE SEQUENCE [LARGE SCALE GENOMIC DNA]</scope>
</reference>
<dbReference type="HOGENOM" id="CLU_1016553_0_0_1"/>
<dbReference type="PhylomeDB" id="E9G7G2"/>